<organism evidence="2 3">
    <name type="scientific">Armillaria gallica</name>
    <name type="common">Bulbous honey fungus</name>
    <name type="synonym">Armillaria bulbosa</name>
    <dbReference type="NCBI Taxonomy" id="47427"/>
    <lineage>
        <taxon>Eukaryota</taxon>
        <taxon>Fungi</taxon>
        <taxon>Dikarya</taxon>
        <taxon>Basidiomycota</taxon>
        <taxon>Agaricomycotina</taxon>
        <taxon>Agaricomycetes</taxon>
        <taxon>Agaricomycetidae</taxon>
        <taxon>Agaricales</taxon>
        <taxon>Marasmiineae</taxon>
        <taxon>Physalacriaceae</taxon>
        <taxon>Armillaria</taxon>
    </lineage>
</organism>
<reference evidence="3" key="1">
    <citation type="journal article" date="2017" name="Nat. Ecol. Evol.">
        <title>Genome expansion and lineage-specific genetic innovations in the forest pathogenic fungi Armillaria.</title>
        <authorList>
            <person name="Sipos G."/>
            <person name="Prasanna A.N."/>
            <person name="Walter M.C."/>
            <person name="O'Connor E."/>
            <person name="Balint B."/>
            <person name="Krizsan K."/>
            <person name="Kiss B."/>
            <person name="Hess J."/>
            <person name="Varga T."/>
            <person name="Slot J."/>
            <person name="Riley R."/>
            <person name="Boka B."/>
            <person name="Rigling D."/>
            <person name="Barry K."/>
            <person name="Lee J."/>
            <person name="Mihaltcheva S."/>
            <person name="LaButti K."/>
            <person name="Lipzen A."/>
            <person name="Waldron R."/>
            <person name="Moloney N.M."/>
            <person name="Sperisen C."/>
            <person name="Kredics L."/>
            <person name="Vagvoelgyi C."/>
            <person name="Patrignani A."/>
            <person name="Fitzpatrick D."/>
            <person name="Nagy I."/>
            <person name="Doyle S."/>
            <person name="Anderson J.B."/>
            <person name="Grigoriev I.V."/>
            <person name="Gueldener U."/>
            <person name="Muensterkoetter M."/>
            <person name="Nagy L.G."/>
        </authorList>
    </citation>
    <scope>NUCLEOTIDE SEQUENCE [LARGE SCALE GENOMIC DNA]</scope>
    <source>
        <strain evidence="3">Ar21-2</strain>
    </source>
</reference>
<sequence length="196" mass="22742">MDDICVNIFRSVNYICYDDDPFPPVDEDRSSTTSSSRLSNTTETKPRREILWHTADVSRSDTNLHAISQQYGSFIHRHMDSRHQVPQLHVVDGPVYCQCTGYQRDGLNLTHHILYNNVLVSSTPSIDEICVICGKPLIIPLLERVVGELVCDFCQIRFCQGQRLHQIIKWRCWESHGIMSSKQSHFHHLRFTCPFR</sequence>
<dbReference type="Proteomes" id="UP000217790">
    <property type="component" value="Unassembled WGS sequence"/>
</dbReference>
<feature type="region of interest" description="Disordered" evidence="1">
    <location>
        <begin position="25"/>
        <end position="45"/>
    </location>
</feature>
<dbReference type="EMBL" id="KZ293678">
    <property type="protein sequence ID" value="PBK87546.1"/>
    <property type="molecule type" value="Genomic_DNA"/>
</dbReference>
<evidence type="ECO:0000313" key="2">
    <source>
        <dbReference type="EMBL" id="PBK87546.1"/>
    </source>
</evidence>
<dbReference type="AlphaFoldDB" id="A0A2H3DJB9"/>
<dbReference type="InParanoid" id="A0A2H3DJB9"/>
<keyword evidence="3" id="KW-1185">Reference proteome</keyword>
<feature type="compositionally biased region" description="Low complexity" evidence="1">
    <location>
        <begin position="31"/>
        <end position="43"/>
    </location>
</feature>
<gene>
    <name evidence="2" type="ORF">ARMGADRAFT_459422</name>
</gene>
<name>A0A2H3DJB9_ARMGA</name>
<protein>
    <submittedName>
        <fullName evidence="2">Uncharacterized protein</fullName>
    </submittedName>
</protein>
<proteinExistence type="predicted"/>
<evidence type="ECO:0000313" key="3">
    <source>
        <dbReference type="Proteomes" id="UP000217790"/>
    </source>
</evidence>
<accession>A0A2H3DJB9</accession>
<dbReference type="STRING" id="47427.A0A2H3DJB9"/>
<evidence type="ECO:0000256" key="1">
    <source>
        <dbReference type="SAM" id="MobiDB-lite"/>
    </source>
</evidence>